<dbReference type="EMBL" id="AHDV01000032">
    <property type="protein sequence ID" value="EJV79038.1"/>
    <property type="molecule type" value="Genomic_DNA"/>
</dbReference>
<evidence type="ECO:0000313" key="2">
    <source>
        <dbReference type="EMBL" id="EJV79038.1"/>
    </source>
</evidence>
<keyword evidence="1" id="KW-0812">Transmembrane</keyword>
<dbReference type="HOGENOM" id="CLU_184243_1_1_9"/>
<evidence type="ECO:0000256" key="1">
    <source>
        <dbReference type="SAM" id="Phobius"/>
    </source>
</evidence>
<proteinExistence type="predicted"/>
<comment type="caution">
    <text evidence="2">The sequence shown here is derived from an EMBL/GenBank/DDBJ whole genome shotgun (WGS) entry which is preliminary data.</text>
</comment>
<keyword evidence="1" id="KW-0472">Membrane</keyword>
<dbReference type="Proteomes" id="UP000004136">
    <property type="component" value="Unassembled WGS sequence"/>
</dbReference>
<sequence length="36" mass="4363">MWLDMTMKKGPRLDLFDFVLIVIVSIIWKIWMLPLV</sequence>
<dbReference type="AlphaFoldDB" id="J8YAC8"/>
<evidence type="ECO:0000313" key="3">
    <source>
        <dbReference type="Proteomes" id="UP000004136"/>
    </source>
</evidence>
<reference evidence="2 3" key="1">
    <citation type="submission" date="2012-04" db="EMBL/GenBank/DDBJ databases">
        <title>The Genome Sequence of Bacillus cereus HuA2-1.</title>
        <authorList>
            <consortium name="The Broad Institute Genome Sequencing Platform"/>
            <consortium name="The Broad Institute Genome Sequencing Center for Infectious Disease"/>
            <person name="Feldgarden M."/>
            <person name="Van der Auwera G.A."/>
            <person name="Mahillon J."/>
            <person name="Duprez V."/>
            <person name="Timmery S."/>
            <person name="Mattelet C."/>
            <person name="Dierick K."/>
            <person name="Sun M."/>
            <person name="Yu Z."/>
            <person name="Zhu L."/>
            <person name="Hu X."/>
            <person name="Shank E.B."/>
            <person name="Swiecicka I."/>
            <person name="Hansen B.M."/>
            <person name="Andrup L."/>
            <person name="Young S.K."/>
            <person name="Zeng Q."/>
            <person name="Gargeya S."/>
            <person name="Fitzgerald M."/>
            <person name="Haas B."/>
            <person name="Abouelleil A."/>
            <person name="Alvarado L."/>
            <person name="Arachchi H.M."/>
            <person name="Berlin A."/>
            <person name="Chapman S.B."/>
            <person name="Goldberg J."/>
            <person name="Griggs A."/>
            <person name="Gujja S."/>
            <person name="Hansen M."/>
            <person name="Howarth C."/>
            <person name="Imamovic A."/>
            <person name="Larimer J."/>
            <person name="McCowen C."/>
            <person name="Montmayeur A."/>
            <person name="Murphy C."/>
            <person name="Neiman D."/>
            <person name="Pearson M."/>
            <person name="Priest M."/>
            <person name="Roberts A."/>
            <person name="Saif S."/>
            <person name="Shea T."/>
            <person name="Sisk P."/>
            <person name="Sykes S."/>
            <person name="Wortman J."/>
            <person name="Nusbaum C."/>
            <person name="Birren B."/>
        </authorList>
    </citation>
    <scope>NUCLEOTIDE SEQUENCE [LARGE SCALE GENOMIC DNA]</scope>
    <source>
        <strain evidence="2 3">HuA2-1</strain>
    </source>
</reference>
<organism evidence="2 3">
    <name type="scientific">Bacillus cereus HuA2-1</name>
    <dbReference type="NCBI Taxonomy" id="1053201"/>
    <lineage>
        <taxon>Bacteria</taxon>
        <taxon>Bacillati</taxon>
        <taxon>Bacillota</taxon>
        <taxon>Bacilli</taxon>
        <taxon>Bacillales</taxon>
        <taxon>Bacillaceae</taxon>
        <taxon>Bacillus</taxon>
        <taxon>Bacillus cereus group</taxon>
    </lineage>
</organism>
<keyword evidence="1" id="KW-1133">Transmembrane helix</keyword>
<accession>J8YAC8</accession>
<name>J8YAC8_BACCE</name>
<feature type="transmembrane region" description="Helical" evidence="1">
    <location>
        <begin position="12"/>
        <end position="31"/>
    </location>
</feature>
<gene>
    <name evidence="2" type="ORF">IG3_04385</name>
</gene>
<protein>
    <submittedName>
        <fullName evidence="2">Uncharacterized protein</fullName>
    </submittedName>
</protein>